<proteinExistence type="predicted"/>
<dbReference type="EMBL" id="LCKO01000006">
    <property type="protein sequence ID" value="KKU00223.1"/>
    <property type="molecule type" value="Genomic_DNA"/>
</dbReference>
<dbReference type="GO" id="GO:0006487">
    <property type="term" value="P:protein N-linked glycosylation"/>
    <property type="evidence" value="ECO:0007669"/>
    <property type="project" value="TreeGrafter"/>
</dbReference>
<organism evidence="2 3">
    <name type="scientific">Candidatus Collierbacteria bacterium GW2011_GWB2_45_17</name>
    <dbReference type="NCBI Taxonomy" id="1618388"/>
    <lineage>
        <taxon>Bacteria</taxon>
        <taxon>Candidatus Collieribacteriota</taxon>
    </lineage>
</organism>
<sequence length="274" mass="31675">MPKVTKRKKIKIGKVDPSLLSVIVPAYNCKTIVTDLTVIKYYLSQLNRPYEILCVVDGRISPRDKTYHLAKKTRRQDIKVYSYKQNKGKGYAVRFGMARAKGGIIAFIDAGSDLNAKGIGLALEHMKWYDADIIIGSKRHHASKVKYPWQRKILSHIVQRATRFFFGLNVSDTQTGLKVFKRSVLVKVLPRMIVKRWAFDLEMLTIANRVGFKRIYESPVEISSNFMSNVGLSSVQNFFIDYLAIIYRTYILHYYDDDGSDHWEGDPHLKLRYK</sequence>
<feature type="domain" description="Glycosyltransferase 2-like" evidence="1">
    <location>
        <begin position="21"/>
        <end position="187"/>
    </location>
</feature>
<dbReference type="InterPro" id="IPR029044">
    <property type="entry name" value="Nucleotide-diphossugar_trans"/>
</dbReference>
<dbReference type="Proteomes" id="UP000034078">
    <property type="component" value="Unassembled WGS sequence"/>
</dbReference>
<evidence type="ECO:0000313" key="3">
    <source>
        <dbReference type="Proteomes" id="UP000034078"/>
    </source>
</evidence>
<dbReference type="SUPFAM" id="SSF53448">
    <property type="entry name" value="Nucleotide-diphospho-sugar transferases"/>
    <property type="match status" value="1"/>
</dbReference>
<keyword evidence="2" id="KW-0808">Transferase</keyword>
<comment type="caution">
    <text evidence="2">The sequence shown here is derived from an EMBL/GenBank/DDBJ whole genome shotgun (WGS) entry which is preliminary data.</text>
</comment>
<dbReference type="GO" id="GO:0016757">
    <property type="term" value="F:glycosyltransferase activity"/>
    <property type="evidence" value="ECO:0007669"/>
    <property type="project" value="UniProtKB-KW"/>
</dbReference>
<dbReference type="Gene3D" id="3.90.550.10">
    <property type="entry name" value="Spore Coat Polysaccharide Biosynthesis Protein SpsA, Chain A"/>
    <property type="match status" value="1"/>
</dbReference>
<keyword evidence="2" id="KW-0328">Glycosyltransferase</keyword>
<gene>
    <name evidence="2" type="ORF">UX01_C0006G0017</name>
</gene>
<evidence type="ECO:0000259" key="1">
    <source>
        <dbReference type="Pfam" id="PF00535"/>
    </source>
</evidence>
<protein>
    <submittedName>
        <fullName evidence="2">Dolichol-phosphate mannosyltransferase</fullName>
    </submittedName>
</protein>
<reference evidence="2 3" key="1">
    <citation type="journal article" date="2015" name="Nature">
        <title>rRNA introns, odd ribosomes, and small enigmatic genomes across a large radiation of phyla.</title>
        <authorList>
            <person name="Brown C.T."/>
            <person name="Hug L.A."/>
            <person name="Thomas B.C."/>
            <person name="Sharon I."/>
            <person name="Castelle C.J."/>
            <person name="Singh A."/>
            <person name="Wilkins M.J."/>
            <person name="Williams K.H."/>
            <person name="Banfield J.F."/>
        </authorList>
    </citation>
    <scope>NUCLEOTIDE SEQUENCE [LARGE SCALE GENOMIC DNA]</scope>
</reference>
<dbReference type="InterPro" id="IPR001173">
    <property type="entry name" value="Glyco_trans_2-like"/>
</dbReference>
<evidence type="ECO:0000313" key="2">
    <source>
        <dbReference type="EMBL" id="KKU00223.1"/>
    </source>
</evidence>
<dbReference type="AlphaFoldDB" id="A0A837IKM7"/>
<dbReference type="PANTHER" id="PTHR10859">
    <property type="entry name" value="GLYCOSYL TRANSFERASE"/>
    <property type="match status" value="1"/>
</dbReference>
<dbReference type="Pfam" id="PF00535">
    <property type="entry name" value="Glycos_transf_2"/>
    <property type="match status" value="1"/>
</dbReference>
<accession>A0A837IKM7</accession>
<dbReference type="PANTHER" id="PTHR10859:SF91">
    <property type="entry name" value="DOLICHYL-PHOSPHATE BETA-GLUCOSYLTRANSFERASE"/>
    <property type="match status" value="1"/>
</dbReference>
<name>A0A837IKM7_9BACT</name>